<name>A0ABQ3G823_9BURK</name>
<dbReference type="PANTHER" id="PTHR43713">
    <property type="entry name" value="GLUTAMATE-1-SEMIALDEHYDE 2,1-AMINOMUTASE"/>
    <property type="match status" value="1"/>
</dbReference>
<evidence type="ECO:0000256" key="2">
    <source>
        <dbReference type="ARBA" id="ARBA00022898"/>
    </source>
</evidence>
<dbReference type="EMBL" id="BMYK01000018">
    <property type="protein sequence ID" value="GHC94245.1"/>
    <property type="molecule type" value="Genomic_DNA"/>
</dbReference>
<dbReference type="Pfam" id="PF00202">
    <property type="entry name" value="Aminotran_3"/>
    <property type="match status" value="1"/>
</dbReference>
<dbReference type="InterPro" id="IPR005814">
    <property type="entry name" value="Aminotrans_3"/>
</dbReference>
<protein>
    <submittedName>
        <fullName evidence="4">Aminotransferase</fullName>
    </submittedName>
</protein>
<keyword evidence="2 3" id="KW-0663">Pyridoxal phosphate</keyword>
<gene>
    <name evidence="4" type="ORF">GCM10007320_45980</name>
</gene>
<organism evidence="4 5">
    <name type="scientific">Pseudorhodoferax aquiterrae</name>
    <dbReference type="NCBI Taxonomy" id="747304"/>
    <lineage>
        <taxon>Bacteria</taxon>
        <taxon>Pseudomonadati</taxon>
        <taxon>Pseudomonadota</taxon>
        <taxon>Betaproteobacteria</taxon>
        <taxon>Burkholderiales</taxon>
        <taxon>Comamonadaceae</taxon>
    </lineage>
</organism>
<dbReference type="InterPro" id="IPR015422">
    <property type="entry name" value="PyrdxlP-dep_Trfase_small"/>
</dbReference>
<dbReference type="InterPro" id="IPR015424">
    <property type="entry name" value="PyrdxlP-dep_Trfase"/>
</dbReference>
<keyword evidence="4" id="KW-0808">Transferase</keyword>
<evidence type="ECO:0000313" key="4">
    <source>
        <dbReference type="EMBL" id="GHC94245.1"/>
    </source>
</evidence>
<dbReference type="Proteomes" id="UP000626210">
    <property type="component" value="Unassembled WGS sequence"/>
</dbReference>
<comment type="similarity">
    <text evidence="3">Belongs to the class-III pyridoxal-phosphate-dependent aminotransferase family.</text>
</comment>
<evidence type="ECO:0000313" key="5">
    <source>
        <dbReference type="Proteomes" id="UP000626210"/>
    </source>
</evidence>
<dbReference type="SUPFAM" id="SSF53383">
    <property type="entry name" value="PLP-dependent transferases"/>
    <property type="match status" value="1"/>
</dbReference>
<dbReference type="Gene3D" id="3.90.1150.10">
    <property type="entry name" value="Aspartate Aminotransferase, domain 1"/>
    <property type="match status" value="1"/>
</dbReference>
<accession>A0ABQ3G823</accession>
<dbReference type="InterPro" id="IPR015421">
    <property type="entry name" value="PyrdxlP-dep_Trfase_major"/>
</dbReference>
<dbReference type="GO" id="GO:0008483">
    <property type="term" value="F:transaminase activity"/>
    <property type="evidence" value="ECO:0007669"/>
    <property type="project" value="UniProtKB-KW"/>
</dbReference>
<dbReference type="Gene3D" id="3.40.640.10">
    <property type="entry name" value="Type I PLP-dependent aspartate aminotransferase-like (Major domain)"/>
    <property type="match status" value="1"/>
</dbReference>
<evidence type="ECO:0000256" key="3">
    <source>
        <dbReference type="RuleBase" id="RU003560"/>
    </source>
</evidence>
<comment type="caution">
    <text evidence="4">The sequence shown here is derived from an EMBL/GenBank/DDBJ whole genome shotgun (WGS) entry which is preliminary data.</text>
</comment>
<evidence type="ECO:0000256" key="1">
    <source>
        <dbReference type="ARBA" id="ARBA00001933"/>
    </source>
</evidence>
<keyword evidence="5" id="KW-1185">Reference proteome</keyword>
<keyword evidence="4" id="KW-0032">Aminotransferase</keyword>
<sequence length="465" mass="49261">MIKSTIHPSCIRMPSTAISANRIAKLTARERARFAAARPRSAALSARNAEHLLFGVPLHWMSDWGTPFALHVAEARGAQLTDVDGHRLVDFCLGDTGAMFGHSPAPVVAALQAQAARGLTTMLASEDASAVGELLAARFGLPRWQFAMTATDANRFLLRWLRAVTQRRVLLVFNGCYHGTVDDVFVDLVAGQPVQRPSLLGQVHDLTQTTRVVEFNDLAALEAALAPGDVACVLAEPVMTNIGMVLPEPGFWPAAAELIRRHGSLLVLDETHTISSGPGGYARAEGLAPDALVLGKPLGGGMPCAAYGFTAELAARCEAAKRAAPPGHSGIGTTLTANLLAMAAMRATLSTLMTEAVYQPMLALAGQLADGLRGAIARHGLPWCVSQVGARAEFQFCARPPRNGSEAAAAMDDALEHLLHLALLNRGVLITPFHNMMLVCPETTAADVERLVQAFDAVLAELTST</sequence>
<comment type="cofactor">
    <cofactor evidence="1">
        <name>pyridoxal 5'-phosphate</name>
        <dbReference type="ChEBI" id="CHEBI:597326"/>
    </cofactor>
</comment>
<reference evidence="5" key="1">
    <citation type="journal article" date="2019" name="Int. J. Syst. Evol. Microbiol.">
        <title>The Global Catalogue of Microorganisms (GCM) 10K type strain sequencing project: providing services to taxonomists for standard genome sequencing and annotation.</title>
        <authorList>
            <consortium name="The Broad Institute Genomics Platform"/>
            <consortium name="The Broad Institute Genome Sequencing Center for Infectious Disease"/>
            <person name="Wu L."/>
            <person name="Ma J."/>
        </authorList>
    </citation>
    <scope>NUCLEOTIDE SEQUENCE [LARGE SCALE GENOMIC DNA]</scope>
    <source>
        <strain evidence="5">KCTC 23314</strain>
    </source>
</reference>
<dbReference type="NCBIfam" id="NF005453">
    <property type="entry name" value="PRK07046.1"/>
    <property type="match status" value="1"/>
</dbReference>
<proteinExistence type="inferred from homology"/>
<dbReference type="PANTHER" id="PTHR43713:SF3">
    <property type="entry name" value="GLUTAMATE-1-SEMIALDEHYDE 2,1-AMINOMUTASE 1, CHLOROPLASTIC-RELATED"/>
    <property type="match status" value="1"/>
</dbReference>